<keyword evidence="4" id="KW-1185">Reference proteome</keyword>
<evidence type="ECO:0000313" key="3">
    <source>
        <dbReference type="EMBL" id="MFF3670469.1"/>
    </source>
</evidence>
<name>A0ABW6T2T4_9ACTN</name>
<dbReference type="PANTHER" id="PTHR41252">
    <property type="entry name" value="BLR2505 PROTEIN"/>
    <property type="match status" value="1"/>
</dbReference>
<dbReference type="SUPFAM" id="SSF54427">
    <property type="entry name" value="NTF2-like"/>
    <property type="match status" value="1"/>
</dbReference>
<evidence type="ECO:0000313" key="4">
    <source>
        <dbReference type="Proteomes" id="UP001602013"/>
    </source>
</evidence>
<evidence type="ECO:0000259" key="2">
    <source>
        <dbReference type="Pfam" id="PF12680"/>
    </source>
</evidence>
<evidence type="ECO:0000256" key="1">
    <source>
        <dbReference type="SAM" id="MobiDB-lite"/>
    </source>
</evidence>
<gene>
    <name evidence="3" type="ORF">ACFYXI_33270</name>
</gene>
<reference evidence="3 4" key="1">
    <citation type="submission" date="2024-10" db="EMBL/GenBank/DDBJ databases">
        <title>The Natural Products Discovery Center: Release of the First 8490 Sequenced Strains for Exploring Actinobacteria Biosynthetic Diversity.</title>
        <authorList>
            <person name="Kalkreuter E."/>
            <person name="Kautsar S.A."/>
            <person name="Yang D."/>
            <person name="Bader C.D."/>
            <person name="Teijaro C.N."/>
            <person name="Fluegel L."/>
            <person name="Davis C.M."/>
            <person name="Simpson J.R."/>
            <person name="Lauterbach L."/>
            <person name="Steele A.D."/>
            <person name="Gui C."/>
            <person name="Meng S."/>
            <person name="Li G."/>
            <person name="Viehrig K."/>
            <person name="Ye F."/>
            <person name="Su P."/>
            <person name="Kiefer A.F."/>
            <person name="Nichols A."/>
            <person name="Cepeda A.J."/>
            <person name="Yan W."/>
            <person name="Fan B."/>
            <person name="Jiang Y."/>
            <person name="Adhikari A."/>
            <person name="Zheng C.-J."/>
            <person name="Schuster L."/>
            <person name="Cowan T.M."/>
            <person name="Smanski M.J."/>
            <person name="Chevrette M.G."/>
            <person name="De Carvalho L.P.S."/>
            <person name="Shen B."/>
        </authorList>
    </citation>
    <scope>NUCLEOTIDE SEQUENCE [LARGE SCALE GENOMIC DNA]</scope>
    <source>
        <strain evidence="3 4">NPDC002173</strain>
    </source>
</reference>
<dbReference type="InterPro" id="IPR032710">
    <property type="entry name" value="NTF2-like_dom_sf"/>
</dbReference>
<accession>A0ABW6T2T4</accession>
<sequence length="164" mass="18126">MTSQQNRELVKRAWKAFGARDPEQISPFFDEAAQWLAPAGNGTAVALGVTNHMIGREAIVHFLTRDFPRLFTEGVSVDFRGFYADGDIVVVEETMTAILANGNHYTNDYCFVFELRDGLIHRVREYMDTAKGMRMIFTDPADASSPPETNGTAHTAPAPSQPTG</sequence>
<dbReference type="PANTHER" id="PTHR41252:SF1">
    <property type="entry name" value="BLR2505 PROTEIN"/>
    <property type="match status" value="1"/>
</dbReference>
<proteinExistence type="predicted"/>
<feature type="domain" description="SnoaL-like" evidence="2">
    <location>
        <begin position="10"/>
        <end position="122"/>
    </location>
</feature>
<dbReference type="Pfam" id="PF12680">
    <property type="entry name" value="SnoaL_2"/>
    <property type="match status" value="1"/>
</dbReference>
<comment type="caution">
    <text evidence="3">The sequence shown here is derived from an EMBL/GenBank/DDBJ whole genome shotgun (WGS) entry which is preliminary data.</text>
</comment>
<dbReference type="InterPro" id="IPR037401">
    <property type="entry name" value="SnoaL-like"/>
</dbReference>
<dbReference type="RefSeq" id="WP_387416691.1">
    <property type="nucleotide sequence ID" value="NZ_JBIASD010000031.1"/>
</dbReference>
<feature type="region of interest" description="Disordered" evidence="1">
    <location>
        <begin position="138"/>
        <end position="164"/>
    </location>
</feature>
<dbReference type="EMBL" id="JBIASD010000031">
    <property type="protein sequence ID" value="MFF3670469.1"/>
    <property type="molecule type" value="Genomic_DNA"/>
</dbReference>
<organism evidence="3 4">
    <name type="scientific">Microtetraspora malaysiensis</name>
    <dbReference type="NCBI Taxonomy" id="161358"/>
    <lineage>
        <taxon>Bacteria</taxon>
        <taxon>Bacillati</taxon>
        <taxon>Actinomycetota</taxon>
        <taxon>Actinomycetes</taxon>
        <taxon>Streptosporangiales</taxon>
        <taxon>Streptosporangiaceae</taxon>
        <taxon>Microtetraspora</taxon>
    </lineage>
</organism>
<protein>
    <submittedName>
        <fullName evidence="3">Nuclear transport factor 2 family protein</fullName>
    </submittedName>
</protein>
<dbReference type="Gene3D" id="3.10.450.50">
    <property type="match status" value="1"/>
</dbReference>
<dbReference type="Proteomes" id="UP001602013">
    <property type="component" value="Unassembled WGS sequence"/>
</dbReference>